<feature type="region of interest" description="Disordered" evidence="1">
    <location>
        <begin position="1"/>
        <end position="24"/>
    </location>
</feature>
<keyword evidence="2" id="KW-1133">Transmembrane helix</keyword>
<accession>A0A7Y0LYT2</accession>
<dbReference type="Proteomes" id="UP000562124">
    <property type="component" value="Unassembled WGS sequence"/>
</dbReference>
<dbReference type="EMBL" id="JABCJJ010000003">
    <property type="protein sequence ID" value="NMR19222.1"/>
    <property type="molecule type" value="Genomic_DNA"/>
</dbReference>
<dbReference type="InterPro" id="IPR012495">
    <property type="entry name" value="TadE-like_dom"/>
</dbReference>
<feature type="domain" description="TadE-like" evidence="3">
    <location>
        <begin position="26"/>
        <end position="67"/>
    </location>
</feature>
<name>A0A7Y0LYT2_CELFI</name>
<keyword evidence="2" id="KW-0812">Transmembrane</keyword>
<keyword evidence="5" id="KW-1185">Reference proteome</keyword>
<protein>
    <submittedName>
        <fullName evidence="4">Pilus assembly protein</fullName>
    </submittedName>
</protein>
<evidence type="ECO:0000256" key="1">
    <source>
        <dbReference type="SAM" id="MobiDB-lite"/>
    </source>
</evidence>
<proteinExistence type="predicted"/>
<evidence type="ECO:0000313" key="4">
    <source>
        <dbReference type="EMBL" id="NMR19222.1"/>
    </source>
</evidence>
<dbReference type="RefSeq" id="WP_169323355.1">
    <property type="nucleotide sequence ID" value="NZ_JABCJJ010000003.1"/>
</dbReference>
<evidence type="ECO:0000256" key="2">
    <source>
        <dbReference type="SAM" id="Phobius"/>
    </source>
</evidence>
<evidence type="ECO:0000259" key="3">
    <source>
        <dbReference type="Pfam" id="PF07811"/>
    </source>
</evidence>
<gene>
    <name evidence="4" type="ORF">HIR71_03150</name>
</gene>
<organism evidence="4 5">
    <name type="scientific">Cellulomonas fimi</name>
    <dbReference type="NCBI Taxonomy" id="1708"/>
    <lineage>
        <taxon>Bacteria</taxon>
        <taxon>Bacillati</taxon>
        <taxon>Actinomycetota</taxon>
        <taxon>Actinomycetes</taxon>
        <taxon>Micrococcales</taxon>
        <taxon>Cellulomonadaceae</taxon>
        <taxon>Cellulomonas</taxon>
    </lineage>
</organism>
<dbReference type="AlphaFoldDB" id="A0A7Y0LYT2"/>
<keyword evidence="2" id="KW-0472">Membrane</keyword>
<sequence length="148" mass="14988">MTTTTAHTPQHHSRGQRPAPGNREAGSVSLEVAIVFPVLLAVVVAIVQFGLWFNARSLALAAAQDGVTAARTYAANPAAGPAAARAFLDAHGADTLTDITITGTTPGPSQVGVEVTGRSLSVLPGVPGLLVRQSATGPVERFTTAGTP</sequence>
<feature type="transmembrane region" description="Helical" evidence="2">
    <location>
        <begin position="32"/>
        <end position="53"/>
    </location>
</feature>
<comment type="caution">
    <text evidence="4">The sequence shown here is derived from an EMBL/GenBank/DDBJ whole genome shotgun (WGS) entry which is preliminary data.</text>
</comment>
<evidence type="ECO:0000313" key="5">
    <source>
        <dbReference type="Proteomes" id="UP000562124"/>
    </source>
</evidence>
<reference evidence="4 5" key="1">
    <citation type="submission" date="2020-04" db="EMBL/GenBank/DDBJ databases">
        <title>Sequencing and Assembly of C. fimi.</title>
        <authorList>
            <person name="Ramsey A.R."/>
        </authorList>
    </citation>
    <scope>NUCLEOTIDE SEQUENCE [LARGE SCALE GENOMIC DNA]</scope>
    <source>
        <strain evidence="4 5">SB</strain>
    </source>
</reference>
<dbReference type="Pfam" id="PF07811">
    <property type="entry name" value="TadE"/>
    <property type="match status" value="1"/>
</dbReference>